<dbReference type="Gene3D" id="3.30.559.10">
    <property type="entry name" value="Chloramphenicol acetyltransferase-like domain"/>
    <property type="match status" value="1"/>
</dbReference>
<sequence>MPEDMCVPFTSGQLSAWLLFYGPSSDRLTRWERWTFPEEVSRETVVEAVRQVTGCHEALRTTARVGADGLMEQRIHPVGPVDMEHLDQVFAEDEIIELIRRLVKEPIAMAEGPLPRWIMGRTDTGGLFLLLLLHHFVLGSRGGKALRDELMQIVNNLSRGLPAASGLPEAMNPRDFLAEESGGRGERARERARRFTRPLLCDMSSTPFPMDLCEDALPSESAGEISGPGRRMLGELHSTRLRWRLEKLSEEWRIPVSAIVLGGLCLVLQRVVPDKDAMVWQVFSDAAGTGAKSCVGYQPMISVLRVNAPDEGDLYSAARGAWKAMLGSLRAQAPGETVPVEESFRVSRERGVKLVTPFLYNYVAHGGGVLWEQEDGARPGEASSKPDKIEVSYFDNFPGIFFTCYVRRLPGVLQISLYLHERMLGENSPHDLLRSLADLLHGPGTSGAVHSDPLAVLRRVEPQEDWLRLSGGRWVKPSAVGEALASLHGIVEASTEIIEDGDGGKRLLARVRTTDASSDPGSLRERCHGLLDTAGFVVPDLIDVTGGDLPPDGPPPSSAALDALRTVVTRALPSGAWDAQRCYLASGGELAAVPGVLEGLKKSGWEGLSWKDICSHRPFSELAAAMRRI</sequence>
<dbReference type="Proteomes" id="UP000470951">
    <property type="component" value="Unassembled WGS sequence"/>
</dbReference>
<gene>
    <name evidence="2" type="ORF">G3I58_01460</name>
</gene>
<dbReference type="GO" id="GO:0003824">
    <property type="term" value="F:catalytic activity"/>
    <property type="evidence" value="ECO:0007669"/>
    <property type="project" value="InterPro"/>
</dbReference>
<dbReference type="InterPro" id="IPR023213">
    <property type="entry name" value="CAT-like_dom_sf"/>
</dbReference>
<protein>
    <recommendedName>
        <fullName evidence="1">Condensation domain-containing protein</fullName>
    </recommendedName>
</protein>
<comment type="caution">
    <text evidence="2">The sequence shown here is derived from an EMBL/GenBank/DDBJ whole genome shotgun (WGS) entry which is preliminary data.</text>
</comment>
<dbReference type="GO" id="GO:0008610">
    <property type="term" value="P:lipid biosynthetic process"/>
    <property type="evidence" value="ECO:0007669"/>
    <property type="project" value="UniProtKB-ARBA"/>
</dbReference>
<evidence type="ECO:0000313" key="3">
    <source>
        <dbReference type="Proteomes" id="UP000470951"/>
    </source>
</evidence>
<dbReference type="SUPFAM" id="SSF52777">
    <property type="entry name" value="CoA-dependent acyltransferases"/>
    <property type="match status" value="2"/>
</dbReference>
<accession>A0A7K3R3J8</accession>
<evidence type="ECO:0000313" key="2">
    <source>
        <dbReference type="EMBL" id="NEB96685.1"/>
    </source>
</evidence>
<feature type="domain" description="Condensation" evidence="1">
    <location>
        <begin position="36"/>
        <end position="297"/>
    </location>
</feature>
<dbReference type="Pfam" id="PF00668">
    <property type="entry name" value="Condensation"/>
    <property type="match status" value="1"/>
</dbReference>
<dbReference type="RefSeq" id="WP_164268878.1">
    <property type="nucleotide sequence ID" value="NZ_JAAGMS010000015.1"/>
</dbReference>
<organism evidence="2 3">
    <name type="scientific">Streptomyces anulatus</name>
    <name type="common">Streptomyces chrysomallus</name>
    <dbReference type="NCBI Taxonomy" id="1892"/>
    <lineage>
        <taxon>Bacteria</taxon>
        <taxon>Bacillati</taxon>
        <taxon>Actinomycetota</taxon>
        <taxon>Actinomycetes</taxon>
        <taxon>Kitasatosporales</taxon>
        <taxon>Streptomycetaceae</taxon>
        <taxon>Streptomyces</taxon>
    </lineage>
</organism>
<reference evidence="2 3" key="1">
    <citation type="submission" date="2020-01" db="EMBL/GenBank/DDBJ databases">
        <title>Insect and environment-associated Actinomycetes.</title>
        <authorList>
            <person name="Currrie C."/>
            <person name="Chevrette M."/>
            <person name="Carlson C."/>
            <person name="Stubbendieck R."/>
            <person name="Wendt-Pienkowski E."/>
        </authorList>
    </citation>
    <scope>NUCLEOTIDE SEQUENCE [LARGE SCALE GENOMIC DNA]</scope>
    <source>
        <strain evidence="2 3">SID7903</strain>
    </source>
</reference>
<dbReference type="InterPro" id="IPR001242">
    <property type="entry name" value="Condensation_dom"/>
</dbReference>
<dbReference type="Gene3D" id="3.30.559.30">
    <property type="entry name" value="Nonribosomal peptide synthetase, condensation domain"/>
    <property type="match status" value="1"/>
</dbReference>
<dbReference type="AlphaFoldDB" id="A0A7K3R3J8"/>
<name>A0A7K3R3J8_STRAQ</name>
<evidence type="ECO:0000259" key="1">
    <source>
        <dbReference type="Pfam" id="PF00668"/>
    </source>
</evidence>
<dbReference type="EMBL" id="JAAGMS010000015">
    <property type="protein sequence ID" value="NEB96685.1"/>
    <property type="molecule type" value="Genomic_DNA"/>
</dbReference>
<proteinExistence type="predicted"/>